<dbReference type="AlphaFoldDB" id="A0A7I8DND7"/>
<dbReference type="InterPro" id="IPR000835">
    <property type="entry name" value="HTH_MarR-typ"/>
</dbReference>
<dbReference type="PROSITE" id="PS50995">
    <property type="entry name" value="HTH_MARR_2"/>
    <property type="match status" value="1"/>
</dbReference>
<reference evidence="6 7" key="1">
    <citation type="submission" date="2020-08" db="EMBL/GenBank/DDBJ databases">
        <title>Draft genome sequencing of an Anaerocolumna strain isolated from anoxic soil subjected to BSD treatment.</title>
        <authorList>
            <person name="Uek A."/>
            <person name="Tonouchi A."/>
        </authorList>
    </citation>
    <scope>NUCLEOTIDE SEQUENCE [LARGE SCALE GENOMIC DNA]</scope>
    <source>
        <strain evidence="6 7">CTTW</strain>
    </source>
</reference>
<dbReference type="SUPFAM" id="SSF46785">
    <property type="entry name" value="Winged helix' DNA-binding domain"/>
    <property type="match status" value="1"/>
</dbReference>
<dbReference type="SMART" id="SM00347">
    <property type="entry name" value="HTH_MARR"/>
    <property type="match status" value="1"/>
</dbReference>
<feature type="compositionally biased region" description="Basic and acidic residues" evidence="4">
    <location>
        <begin position="185"/>
        <end position="204"/>
    </location>
</feature>
<evidence type="ECO:0000256" key="2">
    <source>
        <dbReference type="ARBA" id="ARBA00023125"/>
    </source>
</evidence>
<organism evidence="6 7">
    <name type="scientific">Anaerocolumna chitinilytica</name>
    <dbReference type="NCBI Taxonomy" id="1727145"/>
    <lineage>
        <taxon>Bacteria</taxon>
        <taxon>Bacillati</taxon>
        <taxon>Bacillota</taxon>
        <taxon>Clostridia</taxon>
        <taxon>Lachnospirales</taxon>
        <taxon>Lachnospiraceae</taxon>
        <taxon>Anaerocolumna</taxon>
    </lineage>
</organism>
<dbReference type="InterPro" id="IPR036388">
    <property type="entry name" value="WH-like_DNA-bd_sf"/>
</dbReference>
<name>A0A7I8DND7_9FIRM</name>
<evidence type="ECO:0000259" key="5">
    <source>
        <dbReference type="PROSITE" id="PS50995"/>
    </source>
</evidence>
<dbReference type="InterPro" id="IPR036390">
    <property type="entry name" value="WH_DNA-bd_sf"/>
</dbReference>
<proteinExistence type="predicted"/>
<protein>
    <submittedName>
        <fullName evidence="6">MarR family transcriptional regulator</fullName>
    </submittedName>
</protein>
<dbReference type="EMBL" id="AP023368">
    <property type="protein sequence ID" value="BCJ99217.1"/>
    <property type="molecule type" value="Genomic_DNA"/>
</dbReference>
<dbReference type="PANTHER" id="PTHR42756:SF1">
    <property type="entry name" value="TRANSCRIPTIONAL REPRESSOR OF EMRAB OPERON"/>
    <property type="match status" value="1"/>
</dbReference>
<dbReference type="PRINTS" id="PR00598">
    <property type="entry name" value="HTHMARR"/>
</dbReference>
<evidence type="ECO:0000313" key="6">
    <source>
        <dbReference type="EMBL" id="BCJ99217.1"/>
    </source>
</evidence>
<dbReference type="GO" id="GO:0003677">
    <property type="term" value="F:DNA binding"/>
    <property type="evidence" value="ECO:0007669"/>
    <property type="project" value="UniProtKB-KW"/>
</dbReference>
<keyword evidence="1" id="KW-0805">Transcription regulation</keyword>
<dbReference type="RefSeq" id="WP_185259489.1">
    <property type="nucleotide sequence ID" value="NZ_AP023368.1"/>
</dbReference>
<feature type="region of interest" description="Disordered" evidence="4">
    <location>
        <begin position="183"/>
        <end position="204"/>
    </location>
</feature>
<keyword evidence="3" id="KW-0804">Transcription</keyword>
<dbReference type="Pfam" id="PF01047">
    <property type="entry name" value="MarR"/>
    <property type="match status" value="1"/>
</dbReference>
<evidence type="ECO:0000256" key="1">
    <source>
        <dbReference type="ARBA" id="ARBA00023015"/>
    </source>
</evidence>
<feature type="domain" description="HTH marR-type" evidence="5">
    <location>
        <begin position="5"/>
        <end position="139"/>
    </location>
</feature>
<evidence type="ECO:0000256" key="4">
    <source>
        <dbReference type="SAM" id="MobiDB-lite"/>
    </source>
</evidence>
<gene>
    <name evidence="6" type="ORF">bsdcttw_22580</name>
</gene>
<dbReference type="GO" id="GO:0003700">
    <property type="term" value="F:DNA-binding transcription factor activity"/>
    <property type="evidence" value="ECO:0007669"/>
    <property type="project" value="InterPro"/>
</dbReference>
<keyword evidence="7" id="KW-1185">Reference proteome</keyword>
<reference evidence="6 7" key="2">
    <citation type="submission" date="2020-08" db="EMBL/GenBank/DDBJ databases">
        <authorList>
            <person name="Ueki A."/>
            <person name="Tonouchi A."/>
        </authorList>
    </citation>
    <scope>NUCLEOTIDE SEQUENCE [LARGE SCALE GENOMIC DNA]</scope>
    <source>
        <strain evidence="6 7">CTTW</strain>
    </source>
</reference>
<dbReference type="Gene3D" id="1.10.10.10">
    <property type="entry name" value="Winged helix-like DNA-binding domain superfamily/Winged helix DNA-binding domain"/>
    <property type="match status" value="1"/>
</dbReference>
<evidence type="ECO:0000256" key="3">
    <source>
        <dbReference type="ARBA" id="ARBA00023163"/>
    </source>
</evidence>
<accession>A0A7I8DND7</accession>
<dbReference type="KEGG" id="acht:bsdcttw_22580"/>
<keyword evidence="2" id="KW-0238">DNA-binding</keyword>
<dbReference type="PANTHER" id="PTHR42756">
    <property type="entry name" value="TRANSCRIPTIONAL REGULATOR, MARR"/>
    <property type="match status" value="1"/>
</dbReference>
<sequence length="204" mass="23674">MSNNKVDLYEQFSRLEWLVRRCQLHNLREFGPMVNPHKGQGRILALLKLKPEISQKELSTILDIRSQSLGELLAKLERSGYITRTPSEEDRRVMDIRLTEAGKEAANQSGQDSEKDMIFGCLKEEEQAVLADLFERIILDLEEKFGEEDFGFHRRDFHGGFPFDRNGSPHGFDKSHFAQMFGGMEADREDLRKGRRNTRDTKKE</sequence>
<dbReference type="InterPro" id="IPR023187">
    <property type="entry name" value="Tscrpt_reg_MarR-type_CS"/>
</dbReference>
<evidence type="ECO:0000313" key="7">
    <source>
        <dbReference type="Proteomes" id="UP000515703"/>
    </source>
</evidence>
<dbReference type="Proteomes" id="UP000515703">
    <property type="component" value="Chromosome"/>
</dbReference>
<dbReference type="PROSITE" id="PS01117">
    <property type="entry name" value="HTH_MARR_1"/>
    <property type="match status" value="1"/>
</dbReference>